<proteinExistence type="predicted"/>
<dbReference type="PANTHER" id="PTHR32305">
    <property type="match status" value="1"/>
</dbReference>
<protein>
    <recommendedName>
        <fullName evidence="3">Type IV secretion protein Rhs</fullName>
    </recommendedName>
</protein>
<dbReference type="InterPro" id="IPR006530">
    <property type="entry name" value="YD"/>
</dbReference>
<evidence type="ECO:0000313" key="2">
    <source>
        <dbReference type="Proteomes" id="UP000288079"/>
    </source>
</evidence>
<dbReference type="PANTHER" id="PTHR32305:SF15">
    <property type="entry name" value="PROTEIN RHSA-RELATED"/>
    <property type="match status" value="1"/>
</dbReference>
<keyword evidence="2" id="KW-1185">Reference proteome</keyword>
<gene>
    <name evidence="1" type="ORF">KGMB02408_10050</name>
</gene>
<name>A0A401LR66_9BACE</name>
<dbReference type="Proteomes" id="UP000288079">
    <property type="component" value="Unassembled WGS sequence"/>
</dbReference>
<dbReference type="InterPro" id="IPR022385">
    <property type="entry name" value="Rhs_assc_core"/>
</dbReference>
<evidence type="ECO:0008006" key="3">
    <source>
        <dbReference type="Google" id="ProtNLM"/>
    </source>
</evidence>
<organism evidence="1 2">
    <name type="scientific">Bacteroides faecalis</name>
    <dbReference type="NCBI Taxonomy" id="2447885"/>
    <lineage>
        <taxon>Bacteria</taxon>
        <taxon>Pseudomonadati</taxon>
        <taxon>Bacteroidota</taxon>
        <taxon>Bacteroidia</taxon>
        <taxon>Bacteroidales</taxon>
        <taxon>Bacteroidaceae</taxon>
        <taxon>Bacteroides</taxon>
    </lineage>
</organism>
<evidence type="ECO:0000313" key="1">
    <source>
        <dbReference type="EMBL" id="GCB34060.1"/>
    </source>
</evidence>
<dbReference type="InterPro" id="IPR050708">
    <property type="entry name" value="T6SS_VgrG/RHS"/>
</dbReference>
<comment type="caution">
    <text evidence="1">The sequence shown here is derived from an EMBL/GenBank/DDBJ whole genome shotgun (WGS) entry which is preliminary data.</text>
</comment>
<reference evidence="1 2" key="1">
    <citation type="submission" date="2018-10" db="EMBL/GenBank/DDBJ databases">
        <title>Draft Genome Sequence of Bacteroides sp. KCTC 15687.</title>
        <authorList>
            <person name="Yu S.Y."/>
            <person name="Kim J.S."/>
            <person name="Oh B.S."/>
            <person name="Park S.H."/>
            <person name="Kang S.W."/>
            <person name="Park J.E."/>
            <person name="Choi S.H."/>
            <person name="Han K.I."/>
            <person name="Lee K.C."/>
            <person name="Eom M.K."/>
            <person name="Suh M.K."/>
            <person name="Lee D.H."/>
            <person name="Yoon H."/>
            <person name="Kim B."/>
            <person name="Yang S.J."/>
            <person name="Lee J.S."/>
            <person name="Lee J.H."/>
        </authorList>
    </citation>
    <scope>NUCLEOTIDE SEQUENCE [LARGE SCALE GENOMIC DNA]</scope>
    <source>
        <strain evidence="1 2">KCTC 15687</strain>
    </source>
</reference>
<dbReference type="Gene3D" id="2.180.10.10">
    <property type="entry name" value="RHS repeat-associated core"/>
    <property type="match status" value="1"/>
</dbReference>
<sequence length="621" mass="69676">MTYDHSGRLLTNAHRINNSVSATLSYNYDELGRLTSVTRSGGSKSLTTTNQYNLRGWTISTQSPLFSQRLYYTDGKGTPCYNGNISSMTWKAGNETVTRGYRFEYDPLSRLKNATYAEGETLSPKPNYYDEQITGYDKNGNILGLKRYGQTSASGYGLIDNLAITLNGNQLLSVNDAVTTSAFNNGFEFKDNSKQATEYIYDDNGNLIKDLNKKITKIQYNYLNLPDRIEFEGGSSISYLYDAAGKKLRAVHTIAGNTTTTDYCGSVIFENGTPKTVLTEAGFVSLNDNKYHYYLQDYQGNNRVVADQNGNVEEVNHYYPFGGVFANTSSIQLYKYNGKELDTKNGLNWYDYGARHYDAAIGRWHVVDPMAEKCYSCSPYSYCLGNPIRFIDPTGMSIGDPLLQTFGRYEYGNNTFTNAFKFVHNTVASVVNTPIQMINDLASETEYIYNNGVGSYLSSGIQDATDAIGSQISYLAKTPISKQVSDTWQEMKEPQNWENTVAEGTLMFMPMKVGIGTKRSISTAAKGVGVTKTENIVKTAVHGNSLKSQRPTWGYKLYSTDGTFLKNGITSQEIPQKRYTKAFMENKKMKTIELFPNRQAAWNWEYQQNLIEQGPLNKNMH</sequence>
<dbReference type="RefSeq" id="WP_200832867.1">
    <property type="nucleotide sequence ID" value="NZ_BHWB01000002.1"/>
</dbReference>
<dbReference type="NCBIfam" id="TIGR01643">
    <property type="entry name" value="YD_repeat_2x"/>
    <property type="match status" value="1"/>
</dbReference>
<dbReference type="EMBL" id="BHWB01000002">
    <property type="protein sequence ID" value="GCB34060.1"/>
    <property type="molecule type" value="Genomic_DNA"/>
</dbReference>
<dbReference type="AlphaFoldDB" id="A0A401LR66"/>
<dbReference type="NCBIfam" id="TIGR03696">
    <property type="entry name" value="Rhs_assc_core"/>
    <property type="match status" value="1"/>
</dbReference>
<accession>A0A401LR66</accession>